<dbReference type="GO" id="GO:0044038">
    <property type="term" value="P:cell wall macromolecule biosynthetic process"/>
    <property type="evidence" value="ECO:0007669"/>
    <property type="project" value="TreeGrafter"/>
</dbReference>
<gene>
    <name evidence="9" type="ORF">BC351_13450</name>
</gene>
<dbReference type="GO" id="GO:0009103">
    <property type="term" value="P:lipopolysaccharide biosynthetic process"/>
    <property type="evidence" value="ECO:0007669"/>
    <property type="project" value="TreeGrafter"/>
</dbReference>
<evidence type="ECO:0000256" key="2">
    <source>
        <dbReference type="ARBA" id="ARBA00022475"/>
    </source>
</evidence>
<dbReference type="Pfam" id="PF00953">
    <property type="entry name" value="Glycos_transf_4"/>
    <property type="match status" value="1"/>
</dbReference>
<keyword evidence="6 8" id="KW-0472">Membrane</keyword>
<comment type="subcellular location">
    <subcellularLocation>
        <location evidence="1">Cell membrane</location>
        <topology evidence="1">Multi-pass membrane protein</topology>
    </subcellularLocation>
</comment>
<feature type="transmembrane region" description="Helical" evidence="8">
    <location>
        <begin position="284"/>
        <end position="302"/>
    </location>
</feature>
<feature type="transmembrane region" description="Helical" evidence="8">
    <location>
        <begin position="308"/>
        <end position="328"/>
    </location>
</feature>
<evidence type="ECO:0000256" key="4">
    <source>
        <dbReference type="ARBA" id="ARBA00022692"/>
    </source>
</evidence>
<dbReference type="Proteomes" id="UP000190626">
    <property type="component" value="Unassembled WGS sequence"/>
</dbReference>
<evidence type="ECO:0000256" key="7">
    <source>
        <dbReference type="PIRSR" id="PIRSR600715-1"/>
    </source>
</evidence>
<evidence type="ECO:0000256" key="5">
    <source>
        <dbReference type="ARBA" id="ARBA00022989"/>
    </source>
</evidence>
<feature type="transmembrane region" description="Helical" evidence="8">
    <location>
        <begin position="129"/>
        <end position="148"/>
    </location>
</feature>
<evidence type="ECO:0008006" key="11">
    <source>
        <dbReference type="Google" id="ProtNLM"/>
    </source>
</evidence>
<comment type="cofactor">
    <cofactor evidence="7">
        <name>Mg(2+)</name>
        <dbReference type="ChEBI" id="CHEBI:18420"/>
    </cofactor>
</comment>
<feature type="transmembrane region" description="Helical" evidence="8">
    <location>
        <begin position="74"/>
        <end position="92"/>
    </location>
</feature>
<evidence type="ECO:0000256" key="8">
    <source>
        <dbReference type="SAM" id="Phobius"/>
    </source>
</evidence>
<dbReference type="CDD" id="cd06853">
    <property type="entry name" value="GT_WecA_like"/>
    <property type="match status" value="1"/>
</dbReference>
<feature type="transmembrane region" description="Helical" evidence="8">
    <location>
        <begin position="47"/>
        <end position="67"/>
    </location>
</feature>
<feature type="binding site" evidence="7">
    <location>
        <position position="206"/>
    </location>
    <ligand>
        <name>Mg(2+)</name>
        <dbReference type="ChEBI" id="CHEBI:18420"/>
    </ligand>
</feature>
<organism evidence="9 10">
    <name type="scientific">Paenibacillus ferrarius</name>
    <dbReference type="NCBI Taxonomy" id="1469647"/>
    <lineage>
        <taxon>Bacteria</taxon>
        <taxon>Bacillati</taxon>
        <taxon>Bacillota</taxon>
        <taxon>Bacilli</taxon>
        <taxon>Bacillales</taxon>
        <taxon>Paenibacillaceae</taxon>
        <taxon>Paenibacillus</taxon>
    </lineage>
</organism>
<keyword evidence="7" id="KW-0479">Metal-binding</keyword>
<protein>
    <recommendedName>
        <fullName evidence="11">Undecaprenyl-phosphate alpha-N-acetylglucosaminyl 1-phosphate transferase</fullName>
    </recommendedName>
</protein>
<dbReference type="GO" id="GO:0071555">
    <property type="term" value="P:cell wall organization"/>
    <property type="evidence" value="ECO:0007669"/>
    <property type="project" value="TreeGrafter"/>
</dbReference>
<evidence type="ECO:0000256" key="1">
    <source>
        <dbReference type="ARBA" id="ARBA00004651"/>
    </source>
</evidence>
<feature type="transmembrane region" description="Helical" evidence="8">
    <location>
        <begin position="104"/>
        <end position="122"/>
    </location>
</feature>
<dbReference type="PANTHER" id="PTHR22926">
    <property type="entry name" value="PHOSPHO-N-ACETYLMURAMOYL-PENTAPEPTIDE-TRANSFERASE"/>
    <property type="match status" value="1"/>
</dbReference>
<accession>A0A1V4H898</accession>
<keyword evidence="7" id="KW-0460">Magnesium</keyword>
<evidence type="ECO:0000313" key="10">
    <source>
        <dbReference type="Proteomes" id="UP000190626"/>
    </source>
</evidence>
<dbReference type="PANTHER" id="PTHR22926:SF3">
    <property type="entry name" value="UNDECAPRENYL-PHOSPHATE ALPHA-N-ACETYLGLUCOSAMINYL 1-PHOSPHATE TRANSFERASE"/>
    <property type="match status" value="1"/>
</dbReference>
<dbReference type="STRING" id="1469647.BC351_13450"/>
<evidence type="ECO:0000313" key="9">
    <source>
        <dbReference type="EMBL" id="OPH46925.1"/>
    </source>
</evidence>
<keyword evidence="4 8" id="KW-0812">Transmembrane</keyword>
<dbReference type="GO" id="GO:0046872">
    <property type="term" value="F:metal ion binding"/>
    <property type="evidence" value="ECO:0007669"/>
    <property type="project" value="UniProtKB-KW"/>
</dbReference>
<feature type="transmembrane region" description="Helical" evidence="8">
    <location>
        <begin position="209"/>
        <end position="226"/>
    </location>
</feature>
<feature type="transmembrane region" description="Helical" evidence="8">
    <location>
        <begin position="176"/>
        <end position="197"/>
    </location>
</feature>
<dbReference type="EMBL" id="MBTG01000072">
    <property type="protein sequence ID" value="OPH46925.1"/>
    <property type="molecule type" value="Genomic_DNA"/>
</dbReference>
<sequence length="336" mass="37005">MFIGFTLLTSFLLSILLTPFVKSIALRYRILDVSNATLKTHTINTPYLGGISIFISVLVTSVLMILLYKMMISLVLIGLLIACFMIIATGLTDDMYNLRPLTKISLQIIAASLAWLIGIRINLTGLEQLDIIVTILWIVGMSNAFNLIDIMDGLSSGVAAISSIFLSIICLELGEIMSALLLLSITGACFGFLFFNFNPAQIFMGDTGSLFLGFLIACSTTTMFQYQANSQVVVPVIILGIPIFETIFISFLRIKSGIPPWKGTKDHFALRLVKLGFSVKRTVILTYLFGILLGSLSLIFFYSGSPALYSFLLFTILLTVIGWLLSTVDISEPRHF</sequence>
<dbReference type="AlphaFoldDB" id="A0A1V4H898"/>
<dbReference type="GO" id="GO:0016780">
    <property type="term" value="F:phosphotransferase activity, for other substituted phosphate groups"/>
    <property type="evidence" value="ECO:0007669"/>
    <property type="project" value="InterPro"/>
</dbReference>
<dbReference type="GO" id="GO:0005886">
    <property type="term" value="C:plasma membrane"/>
    <property type="evidence" value="ECO:0007669"/>
    <property type="project" value="UniProtKB-SubCell"/>
</dbReference>
<evidence type="ECO:0000256" key="6">
    <source>
        <dbReference type="ARBA" id="ARBA00023136"/>
    </source>
</evidence>
<keyword evidence="3" id="KW-0808">Transferase</keyword>
<feature type="binding site" evidence="7">
    <location>
        <position position="146"/>
    </location>
    <ligand>
        <name>Mg(2+)</name>
        <dbReference type="ChEBI" id="CHEBI:18420"/>
    </ligand>
</feature>
<name>A0A1V4H898_9BACL</name>
<proteinExistence type="predicted"/>
<keyword evidence="10" id="KW-1185">Reference proteome</keyword>
<feature type="transmembrane region" description="Helical" evidence="8">
    <location>
        <begin position="232"/>
        <end position="252"/>
    </location>
</feature>
<keyword evidence="2" id="KW-1003">Cell membrane</keyword>
<comment type="caution">
    <text evidence="9">The sequence shown here is derived from an EMBL/GenBank/DDBJ whole genome shotgun (WGS) entry which is preliminary data.</text>
</comment>
<dbReference type="RefSeq" id="WP_079421248.1">
    <property type="nucleotide sequence ID" value="NZ_MBTG01000072.1"/>
</dbReference>
<evidence type="ECO:0000256" key="3">
    <source>
        <dbReference type="ARBA" id="ARBA00022679"/>
    </source>
</evidence>
<keyword evidence="5 8" id="KW-1133">Transmembrane helix</keyword>
<dbReference type="InterPro" id="IPR000715">
    <property type="entry name" value="Glycosyl_transferase_4"/>
</dbReference>
<dbReference type="OrthoDB" id="9783652at2"/>
<reference evidence="10" key="1">
    <citation type="submission" date="2016-07" db="EMBL/GenBank/DDBJ databases">
        <authorList>
            <person name="Florea S."/>
            <person name="Webb J.S."/>
            <person name="Jaromczyk J."/>
            <person name="Schardl C.L."/>
        </authorList>
    </citation>
    <scope>NUCLEOTIDE SEQUENCE [LARGE SCALE GENOMIC DNA]</scope>
    <source>
        <strain evidence="10">CY1</strain>
    </source>
</reference>